<keyword evidence="5" id="KW-0677">Repeat</keyword>
<dbReference type="GO" id="GO:0031966">
    <property type="term" value="C:mitochondrial membrane"/>
    <property type="evidence" value="ECO:0007669"/>
    <property type="project" value="UniProtKB-SubCell"/>
</dbReference>
<dbReference type="Gene3D" id="1.50.40.10">
    <property type="entry name" value="Mitochondrial carrier domain"/>
    <property type="match status" value="2"/>
</dbReference>
<dbReference type="PRINTS" id="PR00926">
    <property type="entry name" value="MITOCARRIER"/>
</dbReference>
<comment type="caution">
    <text evidence="11">The sequence shown here is derived from an EMBL/GenBank/DDBJ whole genome shotgun (WGS) entry which is preliminary data.</text>
</comment>
<keyword evidence="4 9" id="KW-0812">Transmembrane</keyword>
<evidence type="ECO:0000256" key="8">
    <source>
        <dbReference type="ARBA" id="ARBA00023136"/>
    </source>
</evidence>
<keyword evidence="8 9" id="KW-0472">Membrane</keyword>
<evidence type="ECO:0000256" key="3">
    <source>
        <dbReference type="ARBA" id="ARBA00022448"/>
    </source>
</evidence>
<proteinExistence type="inferred from homology"/>
<dbReference type="AlphaFoldDB" id="A0A9W7ZU80"/>
<dbReference type="InterPro" id="IPR002067">
    <property type="entry name" value="MCP"/>
</dbReference>
<dbReference type="FunFam" id="1.50.40.10:FF:000029">
    <property type="entry name" value="Solute carrier family 25 member 28"/>
    <property type="match status" value="1"/>
</dbReference>
<dbReference type="SUPFAM" id="SSF103506">
    <property type="entry name" value="Mitochondrial carrier"/>
    <property type="match status" value="1"/>
</dbReference>
<feature type="repeat" description="Solcar" evidence="9">
    <location>
        <begin position="227"/>
        <end position="318"/>
    </location>
</feature>
<evidence type="ECO:0000256" key="1">
    <source>
        <dbReference type="ARBA" id="ARBA00004225"/>
    </source>
</evidence>
<comment type="subcellular location">
    <subcellularLocation>
        <location evidence="1">Mitochondrion membrane</location>
        <topology evidence="1">Multi-pass membrane protein</topology>
    </subcellularLocation>
</comment>
<evidence type="ECO:0000313" key="12">
    <source>
        <dbReference type="Proteomes" id="UP001150569"/>
    </source>
</evidence>
<feature type="repeat" description="Solcar" evidence="9">
    <location>
        <begin position="136"/>
        <end position="220"/>
    </location>
</feature>
<comment type="similarity">
    <text evidence="2 10">Belongs to the mitochondrial carrier (TC 2.A.29) family.</text>
</comment>
<dbReference type="PANTHER" id="PTHR45758:SF4">
    <property type="entry name" value="MITOFERRIN-1"/>
    <property type="match status" value="1"/>
</dbReference>
<keyword evidence="7" id="KW-0496">Mitochondrion</keyword>
<evidence type="ECO:0000256" key="10">
    <source>
        <dbReference type="RuleBase" id="RU000488"/>
    </source>
</evidence>
<dbReference type="InterPro" id="IPR023395">
    <property type="entry name" value="MCP_dom_sf"/>
</dbReference>
<organism evidence="11 12">
    <name type="scientific">Tieghemiomyces parasiticus</name>
    <dbReference type="NCBI Taxonomy" id="78921"/>
    <lineage>
        <taxon>Eukaryota</taxon>
        <taxon>Fungi</taxon>
        <taxon>Fungi incertae sedis</taxon>
        <taxon>Zoopagomycota</taxon>
        <taxon>Kickxellomycotina</taxon>
        <taxon>Dimargaritomycetes</taxon>
        <taxon>Dimargaritales</taxon>
        <taxon>Dimargaritaceae</taxon>
        <taxon>Tieghemiomyces</taxon>
    </lineage>
</organism>
<evidence type="ECO:0000256" key="6">
    <source>
        <dbReference type="ARBA" id="ARBA00022989"/>
    </source>
</evidence>
<evidence type="ECO:0000256" key="7">
    <source>
        <dbReference type="ARBA" id="ARBA00023128"/>
    </source>
</evidence>
<keyword evidence="3 10" id="KW-0813">Transport</keyword>
<keyword evidence="6" id="KW-1133">Transmembrane helix</keyword>
<evidence type="ECO:0000256" key="4">
    <source>
        <dbReference type="ARBA" id="ARBA00022692"/>
    </source>
</evidence>
<dbReference type="InterPro" id="IPR018108">
    <property type="entry name" value="MCP_transmembrane"/>
</dbReference>
<dbReference type="Proteomes" id="UP001150569">
    <property type="component" value="Unassembled WGS sequence"/>
</dbReference>
<dbReference type="GO" id="GO:0015093">
    <property type="term" value="F:ferrous iron transmembrane transporter activity"/>
    <property type="evidence" value="ECO:0007669"/>
    <property type="project" value="TreeGrafter"/>
</dbReference>
<evidence type="ECO:0000313" key="11">
    <source>
        <dbReference type="EMBL" id="KAJ1913058.1"/>
    </source>
</evidence>
<gene>
    <name evidence="11" type="primary">MRS4_2</name>
    <name evidence="11" type="ORF">IWQ60_009376</name>
</gene>
<evidence type="ECO:0000256" key="5">
    <source>
        <dbReference type="ARBA" id="ARBA00022737"/>
    </source>
</evidence>
<dbReference type="PANTHER" id="PTHR45758">
    <property type="entry name" value="MITOFERRIN-1-RELATED"/>
    <property type="match status" value="1"/>
</dbReference>
<accession>A0A9W7ZU80</accession>
<dbReference type="Pfam" id="PF00153">
    <property type="entry name" value="Mito_carr"/>
    <property type="match status" value="3"/>
</dbReference>
<sequence>MHGANLTPAVPVPAYQVPHRLVMGDHVTDQDYEALPESSPLFIHLVAGAMAGIVEHSVMYPFDSIKTRMQVIHPSPQAVYTGVTQAISQISHTEGLRTLWRGVNSVILGAGPSHALYFATYEYIKDLVGGNAGNGSHPLASGLGGACATVVSDAVMNPFDVIKQRMQVHGSTHRNILQCAVRVFRTEGLGAFYVSYPTTLAMTIPFQSIQFACYESCRNFLNPEGLYDPKTHIIAGAAAGAFAAAATTPLDVMRTLLQTRGDSTDPRLKQTRGMVDAAKIIYERRGLAGFWKGVQPRIISHMPSTALSWVTYEYFKWYIAKNDASQKA</sequence>
<reference evidence="11" key="1">
    <citation type="submission" date="2022-07" db="EMBL/GenBank/DDBJ databases">
        <title>Phylogenomic reconstructions and comparative analyses of Kickxellomycotina fungi.</title>
        <authorList>
            <person name="Reynolds N.K."/>
            <person name="Stajich J.E."/>
            <person name="Barry K."/>
            <person name="Grigoriev I.V."/>
            <person name="Crous P."/>
            <person name="Smith M.E."/>
        </authorList>
    </citation>
    <scope>NUCLEOTIDE SEQUENCE</scope>
    <source>
        <strain evidence="11">RSA 861</strain>
    </source>
</reference>
<protein>
    <submittedName>
        <fullName evidence="11">Fe(2+) transporter</fullName>
    </submittedName>
</protein>
<keyword evidence="12" id="KW-1185">Reference proteome</keyword>
<evidence type="ECO:0000256" key="9">
    <source>
        <dbReference type="PROSITE-ProRule" id="PRU00282"/>
    </source>
</evidence>
<dbReference type="PROSITE" id="PS50920">
    <property type="entry name" value="SOLCAR"/>
    <property type="match status" value="3"/>
</dbReference>
<dbReference type="GO" id="GO:0048250">
    <property type="term" value="P:iron import into the mitochondrion"/>
    <property type="evidence" value="ECO:0007669"/>
    <property type="project" value="TreeGrafter"/>
</dbReference>
<evidence type="ECO:0000256" key="2">
    <source>
        <dbReference type="ARBA" id="ARBA00006375"/>
    </source>
</evidence>
<dbReference type="OrthoDB" id="43906at2759"/>
<name>A0A9W7ZU80_9FUNG</name>
<dbReference type="EMBL" id="JANBPT010000778">
    <property type="protein sequence ID" value="KAJ1913058.1"/>
    <property type="molecule type" value="Genomic_DNA"/>
</dbReference>
<feature type="repeat" description="Solcar" evidence="9">
    <location>
        <begin position="39"/>
        <end position="127"/>
    </location>
</feature>